<dbReference type="RefSeq" id="XP_015464767.1">
    <property type="nucleotide sequence ID" value="XM_015614409.1"/>
</dbReference>
<evidence type="ECO:0000313" key="2">
    <source>
        <dbReference type="Proteomes" id="UP000054251"/>
    </source>
</evidence>
<dbReference type="Proteomes" id="UP000054251">
    <property type="component" value="Unassembled WGS sequence"/>
</dbReference>
<comment type="caution">
    <text evidence="1">The sequence shown here is derived from an EMBL/GenBank/DDBJ whole genome shotgun (WGS) entry which is preliminary data.</text>
</comment>
<keyword evidence="2" id="KW-1185">Reference proteome</keyword>
<name>A0A0V1PQZ7_9ASCO</name>
<organism evidence="1 2">
    <name type="scientific">Debaryomyces fabryi</name>
    <dbReference type="NCBI Taxonomy" id="58627"/>
    <lineage>
        <taxon>Eukaryota</taxon>
        <taxon>Fungi</taxon>
        <taxon>Dikarya</taxon>
        <taxon>Ascomycota</taxon>
        <taxon>Saccharomycotina</taxon>
        <taxon>Pichiomycetes</taxon>
        <taxon>Debaryomycetaceae</taxon>
        <taxon>Debaryomyces</taxon>
    </lineage>
</organism>
<dbReference type="OrthoDB" id="4027109at2759"/>
<proteinExistence type="predicted"/>
<dbReference type="EMBL" id="LMYN01000232">
    <property type="protein sequence ID" value="KRZ98664.1"/>
    <property type="molecule type" value="Genomic_DNA"/>
</dbReference>
<evidence type="ECO:0000313" key="1">
    <source>
        <dbReference type="EMBL" id="KRZ98664.1"/>
    </source>
</evidence>
<protein>
    <submittedName>
        <fullName evidence="1">Uncharacterized protein</fullName>
    </submittedName>
</protein>
<dbReference type="AlphaFoldDB" id="A0A0V1PQZ7"/>
<sequence>MKFLFNALNILMAFFLMALPVFGVSILSDTLAKVEALLNHIEETVQGTVDLSLVNSTLADINNLSDPLINNLGSGIDGLLTSLLG</sequence>
<accession>A0A0V1PQZ7</accession>
<gene>
    <name evidence="1" type="ORF">AC631_05580</name>
</gene>
<dbReference type="GeneID" id="26842589"/>
<reference evidence="1 2" key="1">
    <citation type="submission" date="2015-11" db="EMBL/GenBank/DDBJ databases">
        <title>The genome of Debaryomyces fabryi.</title>
        <authorList>
            <person name="Tafer H."/>
            <person name="Lopandic K."/>
        </authorList>
    </citation>
    <scope>NUCLEOTIDE SEQUENCE [LARGE SCALE GENOMIC DNA]</scope>
    <source>
        <strain evidence="1 2">CBS 789</strain>
    </source>
</reference>